<reference evidence="2 3" key="1">
    <citation type="journal article" date="2009" name="Nature">
        <title>Evolution of pathogenicity and sexual reproduction in eight Candida genomes.</title>
        <authorList>
            <person name="Butler G."/>
            <person name="Rasmussen M.D."/>
            <person name="Lin M.F."/>
            <person name="Santos M.A."/>
            <person name="Sakthikumar S."/>
            <person name="Munro C.A."/>
            <person name="Rheinbay E."/>
            <person name="Grabherr M."/>
            <person name="Forche A."/>
            <person name="Reedy J.L."/>
            <person name="Agrafioti I."/>
            <person name="Arnaud M.B."/>
            <person name="Bates S."/>
            <person name="Brown A.J."/>
            <person name="Brunke S."/>
            <person name="Costanzo M.C."/>
            <person name="Fitzpatrick D.A."/>
            <person name="de Groot P.W."/>
            <person name="Harris D."/>
            <person name="Hoyer L.L."/>
            <person name="Hube B."/>
            <person name="Klis F.M."/>
            <person name="Kodira C."/>
            <person name="Lennard N."/>
            <person name="Logue M.E."/>
            <person name="Martin R."/>
            <person name="Neiman A.M."/>
            <person name="Nikolaou E."/>
            <person name="Quail M.A."/>
            <person name="Quinn J."/>
            <person name="Santos M.C."/>
            <person name="Schmitzberger F.F."/>
            <person name="Sherlock G."/>
            <person name="Shah P."/>
            <person name="Silverstein K.A."/>
            <person name="Skrzypek M.S."/>
            <person name="Soll D."/>
            <person name="Staggs R."/>
            <person name="Stansfield I."/>
            <person name="Stumpf M.P."/>
            <person name="Sudbery P.E."/>
            <person name="Srikantha T."/>
            <person name="Zeng Q."/>
            <person name="Berman J."/>
            <person name="Berriman M."/>
            <person name="Heitman J."/>
            <person name="Gow N.A."/>
            <person name="Lorenz M.C."/>
            <person name="Birren B.W."/>
            <person name="Kellis M."/>
            <person name="Cuomo C.A."/>
        </authorList>
    </citation>
    <scope>NUCLEOTIDE SEQUENCE [LARGE SCALE GENOMIC DNA]</scope>
    <source>
        <strain evidence="3">ATCC 11503 / BCRC 21390 / CBS 2605 / JCM 1781 / NBRC 1676 / NRRL YB-4239</strain>
    </source>
</reference>
<evidence type="ECO:0000313" key="2">
    <source>
        <dbReference type="EMBL" id="EDK43294.1"/>
    </source>
</evidence>
<dbReference type="Pfam" id="PF09797">
    <property type="entry name" value="NatB_MDM20"/>
    <property type="match status" value="1"/>
</dbReference>
<dbReference type="OrthoDB" id="1874341at2759"/>
<dbReference type="FunCoup" id="A5DVT6">
    <property type="interactions" value="48"/>
</dbReference>
<dbReference type="STRING" id="379508.A5DVT6"/>
<dbReference type="SUPFAM" id="SSF48452">
    <property type="entry name" value="TPR-like"/>
    <property type="match status" value="1"/>
</dbReference>
<evidence type="ECO:0000313" key="3">
    <source>
        <dbReference type="Proteomes" id="UP000001996"/>
    </source>
</evidence>
<dbReference type="KEGG" id="lel:PVL30_001442"/>
<accession>A5DVT6</accession>
<dbReference type="Proteomes" id="UP000001996">
    <property type="component" value="Unassembled WGS sequence"/>
</dbReference>
<dbReference type="HOGENOM" id="CLU_019572_0_0_1"/>
<proteinExistence type="inferred from homology"/>
<comment type="similarity">
    <text evidence="1">Belongs to the MDM20/NAA25 family.</text>
</comment>
<keyword evidence="3" id="KW-1185">Reference proteome</keyword>
<dbReference type="OMA" id="LPQLAYK"/>
<dbReference type="PANTHER" id="PTHR22767">
    <property type="entry name" value="N-TERMINAL ACETYLTRANSFERASE-RELATED"/>
    <property type="match status" value="1"/>
</dbReference>
<gene>
    <name evidence="2" type="ORF">LELG_01472</name>
</gene>
<name>A5DVT6_LODEL</name>
<evidence type="ECO:0008006" key="4">
    <source>
        <dbReference type="Google" id="ProtNLM"/>
    </source>
</evidence>
<dbReference type="GeneID" id="5233715"/>
<dbReference type="PANTHER" id="PTHR22767:SF3">
    <property type="entry name" value="N-ALPHA-ACETYLTRANSFERASE 25, NATB AUXILIARY SUBUNIT"/>
    <property type="match status" value="1"/>
</dbReference>
<sequence>MVSDSDQEIIGLIDQHQYGYAQSLLLQKIKKFPQRTLYPLLQNRILYRTGHKQQAIEKNVQLLKSIPNDVDSIIMLSEFFQDVGMEKEADACWENVIQRYPIKAEELVLIWFENSVLQLNAAKFNKIFLYLNKSKKERKYTFWYAFSFYLMITENEKNQQNDSKKGEKQKDADTGKLNLYKSFGKKLIERAVDGLSFANCQEIYVYTRFLLLDKDYSSIESLLAQTKFSLDLELQILYLESMKQNKNWEKLHAYTENLLFEKKFDDYNTWLLWIQAGKELEHKYENVELKLGCNDSKNYSRNKLLTNIELRKLYGCDYTDAIEAYYNVFKSKLCCYNDLSKINIPDTIDNRIKASTHEIILSQTLNQRDTKSKITLVNNQKFHSLVDNWEIYKLFSSQPSEKSEFDNDPINELILISVVSSLAQASVKEQPRTIVVCIAIITELLKKDEHNYKLKLWLLKLYSQLNTNDQVIPIYQSLKIKMVQHETLGHYLNNAYVPTKSTLDELINVFRFFLTSTEEIKDTVQNGFEHEVYNKLASFISFGQKLQNSVSLNTTIQRIIQLSLVLNDTGYLGYFVSYLKEHREEILEENYTDNRDYETEWNSICVNDELKKAKTENLMRIPTDNITLKIKLIIYSLVFESDESGIAKLIKAFNRLLGSPDYKPDPFTTLLNKLYHNLLNMANKPKSNNEVQSLFNFVQKNLKWEKLQPLLVPQNILSSQLNQNLINLAEFTKIVQSLAQRKPSSYLNQILVQCKTISAHVKKEDFVKRQLASIDGMNLSGDDFPFDFDIQPILNDIKNSVSASTKSILNSI</sequence>
<dbReference type="GO" id="GO:0031416">
    <property type="term" value="C:NatB complex"/>
    <property type="evidence" value="ECO:0007669"/>
    <property type="project" value="TreeGrafter"/>
</dbReference>
<dbReference type="eggNOG" id="KOG2053">
    <property type="taxonomic scope" value="Eukaryota"/>
</dbReference>
<dbReference type="InParanoid" id="A5DVT6"/>
<dbReference type="AlphaFoldDB" id="A5DVT6"/>
<dbReference type="VEuPathDB" id="FungiDB:LELG_01472"/>
<organism evidence="2 3">
    <name type="scientific">Lodderomyces elongisporus (strain ATCC 11503 / CBS 2605 / JCM 1781 / NBRC 1676 / NRRL YB-4239)</name>
    <name type="common">Yeast</name>
    <name type="synonym">Saccharomyces elongisporus</name>
    <dbReference type="NCBI Taxonomy" id="379508"/>
    <lineage>
        <taxon>Eukaryota</taxon>
        <taxon>Fungi</taxon>
        <taxon>Dikarya</taxon>
        <taxon>Ascomycota</taxon>
        <taxon>Saccharomycotina</taxon>
        <taxon>Pichiomycetes</taxon>
        <taxon>Debaryomycetaceae</taxon>
        <taxon>Candida/Lodderomyces clade</taxon>
        <taxon>Lodderomyces</taxon>
    </lineage>
</organism>
<dbReference type="EMBL" id="CH981525">
    <property type="protein sequence ID" value="EDK43294.1"/>
    <property type="molecule type" value="Genomic_DNA"/>
</dbReference>
<evidence type="ECO:0000256" key="1">
    <source>
        <dbReference type="ARBA" id="ARBA00006298"/>
    </source>
</evidence>
<protein>
    <recommendedName>
        <fullName evidence="4">N-terminal acetyltransferase B complex subunit MDM20</fullName>
    </recommendedName>
</protein>
<dbReference type="InterPro" id="IPR011990">
    <property type="entry name" value="TPR-like_helical_dom_sf"/>
</dbReference>
<dbReference type="InterPro" id="IPR019183">
    <property type="entry name" value="NAA25_NatB_aux_su"/>
</dbReference>